<accession>A0ABD2ML63</accession>
<evidence type="ECO:0000256" key="12">
    <source>
        <dbReference type="ARBA" id="ARBA00023033"/>
    </source>
</evidence>
<evidence type="ECO:0000256" key="1">
    <source>
        <dbReference type="ARBA" id="ARBA00001971"/>
    </source>
</evidence>
<dbReference type="AlphaFoldDB" id="A0ABD2ML63"/>
<evidence type="ECO:0008006" key="18">
    <source>
        <dbReference type="Google" id="ProtNLM"/>
    </source>
</evidence>
<feature type="binding site" description="axial binding residue" evidence="14">
    <location>
        <position position="440"/>
    </location>
    <ligand>
        <name>heme</name>
        <dbReference type="ChEBI" id="CHEBI:30413"/>
    </ligand>
    <ligandPart>
        <name>Fe</name>
        <dbReference type="ChEBI" id="CHEBI:18248"/>
    </ligandPart>
</feature>
<evidence type="ECO:0000256" key="6">
    <source>
        <dbReference type="ARBA" id="ARBA00022617"/>
    </source>
</evidence>
<dbReference type="PROSITE" id="PS00086">
    <property type="entry name" value="CYTOCHROME_P450"/>
    <property type="match status" value="1"/>
</dbReference>
<evidence type="ECO:0000256" key="4">
    <source>
        <dbReference type="ARBA" id="ARBA00004406"/>
    </source>
</evidence>
<dbReference type="InterPro" id="IPR036396">
    <property type="entry name" value="Cyt_P450_sf"/>
</dbReference>
<dbReference type="GO" id="GO:0046872">
    <property type="term" value="F:metal ion binding"/>
    <property type="evidence" value="ECO:0007669"/>
    <property type="project" value="UniProtKB-KW"/>
</dbReference>
<dbReference type="GO" id="GO:0005789">
    <property type="term" value="C:endoplasmic reticulum membrane"/>
    <property type="evidence" value="ECO:0007669"/>
    <property type="project" value="UniProtKB-SubCell"/>
</dbReference>
<dbReference type="InterPro" id="IPR001128">
    <property type="entry name" value="Cyt_P450"/>
</dbReference>
<comment type="caution">
    <text evidence="16">The sequence shown here is derived from an EMBL/GenBank/DDBJ whole genome shotgun (WGS) entry which is preliminary data.</text>
</comment>
<sequence>MILSAIIIVGVLFLVLNFVQCLITLKKSKLPALPVVLPLLGHTHYFIGSTHVFFEKLKDIAKIGSSFGLFIGPFFTPFLYDLNIVPHLIKSENHIQKKAQQYNFLRALGKRQIFVETGVPYKESKRVLLHAVSHANLREYFTSFNTIAQNFVDDLRSKVGGGEFNMEVELYFCIVSVLLDTIMGLDATIMSRDEIVLYAKEFTDSITHIFNRGFRIWLYPDFFYKFSSLYKMCNKSVAHTRKITGKLIIKRKQKFEAFKRNEENTTRTSVFIDKYFESKKDDGSEFSVEDITDDVLSLMGAGFETTVSSLGFIIMMLAINQDIQEKAFNELKEKQKNNKRYFTTEDLNELPYLDQVIQETWRLYPPIAFMGRQVTKDIDLPNGGHLKKGIDIWFFLAMLHRNPKYYPEPEIFNPDNFLPERVKERPPEVFMPFGFGTRKCFGNIFAKLVIKTTLCHLVTNYQFHTTTTVKDFRLAFEFAMKNKIGVPVSIKPREKI</sequence>
<dbReference type="Gene3D" id="1.10.630.10">
    <property type="entry name" value="Cytochrome P450"/>
    <property type="match status" value="1"/>
</dbReference>
<comment type="subcellular location">
    <subcellularLocation>
        <location evidence="4">Endoplasmic reticulum membrane</location>
        <topology evidence="4">Peripheral membrane protein</topology>
    </subcellularLocation>
    <subcellularLocation>
        <location evidence="3">Microsome membrane</location>
        <topology evidence="3">Peripheral membrane protein</topology>
    </subcellularLocation>
</comment>
<comment type="cofactor">
    <cofactor evidence="1 14">
        <name>heme</name>
        <dbReference type="ChEBI" id="CHEBI:30413"/>
    </cofactor>
</comment>
<protein>
    <recommendedName>
        <fullName evidence="18">Cytochrome P450</fullName>
    </recommendedName>
</protein>
<evidence type="ECO:0000256" key="2">
    <source>
        <dbReference type="ARBA" id="ARBA00003690"/>
    </source>
</evidence>
<dbReference type="InterPro" id="IPR002403">
    <property type="entry name" value="Cyt_P450_E_grp-IV"/>
</dbReference>
<dbReference type="SUPFAM" id="SSF48264">
    <property type="entry name" value="Cytochrome P450"/>
    <property type="match status" value="1"/>
</dbReference>
<dbReference type="Proteomes" id="UP001516400">
    <property type="component" value="Unassembled WGS sequence"/>
</dbReference>
<keyword evidence="10 15" id="KW-0560">Oxidoreductase</keyword>
<dbReference type="InterPro" id="IPR050196">
    <property type="entry name" value="Cytochrome_P450_Monoox"/>
</dbReference>
<dbReference type="PRINTS" id="PR00465">
    <property type="entry name" value="EP450IV"/>
</dbReference>
<dbReference type="PANTHER" id="PTHR24291:SF189">
    <property type="entry name" value="CYTOCHROME P450 4C3-RELATED"/>
    <property type="match status" value="1"/>
</dbReference>
<evidence type="ECO:0000256" key="5">
    <source>
        <dbReference type="ARBA" id="ARBA00010617"/>
    </source>
</evidence>
<evidence type="ECO:0000256" key="9">
    <source>
        <dbReference type="ARBA" id="ARBA00022848"/>
    </source>
</evidence>
<comment type="similarity">
    <text evidence="5 15">Belongs to the cytochrome P450 family.</text>
</comment>
<keyword evidence="17" id="KW-1185">Reference proteome</keyword>
<gene>
    <name evidence="16" type="ORF">HHI36_011137</name>
</gene>
<keyword evidence="9" id="KW-0492">Microsome</keyword>
<evidence type="ECO:0000313" key="17">
    <source>
        <dbReference type="Proteomes" id="UP001516400"/>
    </source>
</evidence>
<keyword evidence="7 14" id="KW-0479">Metal-binding</keyword>
<dbReference type="GO" id="GO:0004497">
    <property type="term" value="F:monooxygenase activity"/>
    <property type="evidence" value="ECO:0007669"/>
    <property type="project" value="UniProtKB-KW"/>
</dbReference>
<evidence type="ECO:0000256" key="10">
    <source>
        <dbReference type="ARBA" id="ARBA00023002"/>
    </source>
</evidence>
<comment type="function">
    <text evidence="2">May be involved in the metabolism of insect hormones and in the breakdown of synthetic insecticides.</text>
</comment>
<dbReference type="EMBL" id="JABFTP020000001">
    <property type="protein sequence ID" value="KAL3266989.1"/>
    <property type="molecule type" value="Genomic_DNA"/>
</dbReference>
<dbReference type="PRINTS" id="PR00385">
    <property type="entry name" value="P450"/>
</dbReference>
<evidence type="ECO:0000256" key="15">
    <source>
        <dbReference type="RuleBase" id="RU000461"/>
    </source>
</evidence>
<evidence type="ECO:0000256" key="13">
    <source>
        <dbReference type="ARBA" id="ARBA00023136"/>
    </source>
</evidence>
<evidence type="ECO:0000256" key="3">
    <source>
        <dbReference type="ARBA" id="ARBA00004174"/>
    </source>
</evidence>
<keyword evidence="11 14" id="KW-0408">Iron</keyword>
<keyword evidence="13" id="KW-0472">Membrane</keyword>
<dbReference type="Pfam" id="PF00067">
    <property type="entry name" value="p450"/>
    <property type="match status" value="1"/>
</dbReference>
<evidence type="ECO:0000256" key="7">
    <source>
        <dbReference type="ARBA" id="ARBA00022723"/>
    </source>
</evidence>
<evidence type="ECO:0000313" key="16">
    <source>
        <dbReference type="EMBL" id="KAL3266989.1"/>
    </source>
</evidence>
<evidence type="ECO:0000256" key="11">
    <source>
        <dbReference type="ARBA" id="ARBA00023004"/>
    </source>
</evidence>
<evidence type="ECO:0000256" key="8">
    <source>
        <dbReference type="ARBA" id="ARBA00022824"/>
    </source>
</evidence>
<dbReference type="InterPro" id="IPR017972">
    <property type="entry name" value="Cyt_P450_CS"/>
</dbReference>
<evidence type="ECO:0000256" key="14">
    <source>
        <dbReference type="PIRSR" id="PIRSR602403-1"/>
    </source>
</evidence>
<name>A0ABD2ML63_9CUCU</name>
<organism evidence="16 17">
    <name type="scientific">Cryptolaemus montrouzieri</name>
    <dbReference type="NCBI Taxonomy" id="559131"/>
    <lineage>
        <taxon>Eukaryota</taxon>
        <taxon>Metazoa</taxon>
        <taxon>Ecdysozoa</taxon>
        <taxon>Arthropoda</taxon>
        <taxon>Hexapoda</taxon>
        <taxon>Insecta</taxon>
        <taxon>Pterygota</taxon>
        <taxon>Neoptera</taxon>
        <taxon>Endopterygota</taxon>
        <taxon>Coleoptera</taxon>
        <taxon>Polyphaga</taxon>
        <taxon>Cucujiformia</taxon>
        <taxon>Coccinelloidea</taxon>
        <taxon>Coccinellidae</taxon>
        <taxon>Scymninae</taxon>
        <taxon>Scymnini</taxon>
        <taxon>Cryptolaemus</taxon>
    </lineage>
</organism>
<reference evidence="16 17" key="1">
    <citation type="journal article" date="2021" name="BMC Biol.">
        <title>Horizontally acquired antibacterial genes associated with adaptive radiation of ladybird beetles.</title>
        <authorList>
            <person name="Li H.S."/>
            <person name="Tang X.F."/>
            <person name="Huang Y.H."/>
            <person name="Xu Z.Y."/>
            <person name="Chen M.L."/>
            <person name="Du X.Y."/>
            <person name="Qiu B.Y."/>
            <person name="Chen P.T."/>
            <person name="Zhang W."/>
            <person name="Slipinski A."/>
            <person name="Escalona H.E."/>
            <person name="Waterhouse R.M."/>
            <person name="Zwick A."/>
            <person name="Pang H."/>
        </authorList>
    </citation>
    <scope>NUCLEOTIDE SEQUENCE [LARGE SCALE GENOMIC DNA]</scope>
    <source>
        <strain evidence="16">SYSU2018</strain>
    </source>
</reference>
<proteinExistence type="inferred from homology"/>
<keyword evidence="12 15" id="KW-0503">Monooxygenase</keyword>
<dbReference type="PANTHER" id="PTHR24291">
    <property type="entry name" value="CYTOCHROME P450 FAMILY 4"/>
    <property type="match status" value="1"/>
</dbReference>
<keyword evidence="8" id="KW-0256">Endoplasmic reticulum</keyword>
<keyword evidence="6 14" id="KW-0349">Heme</keyword>